<accession>A0A919YNV9</accession>
<comment type="caution">
    <text evidence="2">The sequence shown here is derived from an EMBL/GenBank/DDBJ whole genome shotgun (WGS) entry which is preliminary data.</text>
</comment>
<dbReference type="InterPro" id="IPR004843">
    <property type="entry name" value="Calcineurin-like_PHP"/>
</dbReference>
<proteinExistence type="predicted"/>
<organism evidence="2 3">
    <name type="scientific">Paenibacillus montaniterrae</name>
    <dbReference type="NCBI Taxonomy" id="429341"/>
    <lineage>
        <taxon>Bacteria</taxon>
        <taxon>Bacillati</taxon>
        <taxon>Bacillota</taxon>
        <taxon>Bacilli</taxon>
        <taxon>Bacillales</taxon>
        <taxon>Paenibacillaceae</taxon>
        <taxon>Paenibacillus</taxon>
    </lineage>
</organism>
<gene>
    <name evidence="2" type="ORF">J40TS1_23170</name>
</gene>
<dbReference type="GO" id="GO:0016787">
    <property type="term" value="F:hydrolase activity"/>
    <property type="evidence" value="ECO:0007669"/>
    <property type="project" value="InterPro"/>
</dbReference>
<reference evidence="2" key="1">
    <citation type="submission" date="2021-03" db="EMBL/GenBank/DDBJ databases">
        <title>Antimicrobial resistance genes in bacteria isolated from Japanese honey, and their potential for conferring macrolide and lincosamide resistance in the American foulbrood pathogen Paenibacillus larvae.</title>
        <authorList>
            <person name="Okamoto M."/>
            <person name="Kumagai M."/>
            <person name="Kanamori H."/>
            <person name="Takamatsu D."/>
        </authorList>
    </citation>
    <scope>NUCLEOTIDE SEQUENCE</scope>
    <source>
        <strain evidence="2">J40TS1</strain>
    </source>
</reference>
<dbReference type="PANTHER" id="PTHR43143:SF1">
    <property type="entry name" value="SERINE_THREONINE-PROTEIN PHOSPHATASE CPPED1"/>
    <property type="match status" value="1"/>
</dbReference>
<dbReference type="SUPFAM" id="SSF56300">
    <property type="entry name" value="Metallo-dependent phosphatases"/>
    <property type="match status" value="1"/>
</dbReference>
<evidence type="ECO:0000259" key="1">
    <source>
        <dbReference type="Pfam" id="PF00149"/>
    </source>
</evidence>
<name>A0A919YNV9_9BACL</name>
<evidence type="ECO:0000313" key="3">
    <source>
        <dbReference type="Proteomes" id="UP000683139"/>
    </source>
</evidence>
<dbReference type="Pfam" id="PF00149">
    <property type="entry name" value="Metallophos"/>
    <property type="match status" value="1"/>
</dbReference>
<dbReference type="InterPro" id="IPR029052">
    <property type="entry name" value="Metallo-depent_PP-like"/>
</dbReference>
<keyword evidence="3" id="KW-1185">Reference proteome</keyword>
<evidence type="ECO:0000313" key="2">
    <source>
        <dbReference type="EMBL" id="GIP16675.1"/>
    </source>
</evidence>
<sequence>MKKPLTLSFQVITDTHVTVDREHDYNKHFEQALLDIASQAPASRAIMHVGDLTDHGFEEEYDEFRRIWSSCEDKLPPLYITTGNHDVGVIDASSPEKVEALQRLWDEYKSKLPSLAAIPDLHNIEQENWDNRSSRFLSRTGNKTLYHDHWLEGYHFIFLSTEAGLERDCTLSQAQLEWLQQRLADNAAADKPIFVFLHQPLKNTVAGSMEHQGWHGVTEDEQLRAILQQFPQVVMFTGHTHWELGSPYTYNEAKPAMFNAASVAYLWTDEDEYKYGSQGYYVEVYDGKVLVRGRDFVNNSWIEEASFTLQF</sequence>
<dbReference type="AlphaFoldDB" id="A0A919YNV9"/>
<dbReference type="Gene3D" id="3.60.21.10">
    <property type="match status" value="1"/>
</dbReference>
<dbReference type="Proteomes" id="UP000683139">
    <property type="component" value="Unassembled WGS sequence"/>
</dbReference>
<feature type="domain" description="Calcineurin-like phosphoesterase" evidence="1">
    <location>
        <begin position="11"/>
        <end position="242"/>
    </location>
</feature>
<dbReference type="InterPro" id="IPR051918">
    <property type="entry name" value="STPP_CPPED1"/>
</dbReference>
<protein>
    <recommendedName>
        <fullName evidence="1">Calcineurin-like phosphoesterase domain-containing protein</fullName>
    </recommendedName>
</protein>
<dbReference type="EMBL" id="BOSE01000003">
    <property type="protein sequence ID" value="GIP16675.1"/>
    <property type="molecule type" value="Genomic_DNA"/>
</dbReference>
<dbReference type="RefSeq" id="WP_213515089.1">
    <property type="nucleotide sequence ID" value="NZ_BOSE01000003.1"/>
</dbReference>
<dbReference type="PANTHER" id="PTHR43143">
    <property type="entry name" value="METALLOPHOSPHOESTERASE, CALCINEURIN SUPERFAMILY"/>
    <property type="match status" value="1"/>
</dbReference>